<keyword evidence="3" id="KW-1185">Reference proteome</keyword>
<feature type="compositionally biased region" description="Basic and acidic residues" evidence="1">
    <location>
        <begin position="146"/>
        <end position="167"/>
    </location>
</feature>
<dbReference type="Proteomes" id="UP000799439">
    <property type="component" value="Unassembled WGS sequence"/>
</dbReference>
<organism evidence="2 3">
    <name type="scientific">Myriangium duriaei CBS 260.36</name>
    <dbReference type="NCBI Taxonomy" id="1168546"/>
    <lineage>
        <taxon>Eukaryota</taxon>
        <taxon>Fungi</taxon>
        <taxon>Dikarya</taxon>
        <taxon>Ascomycota</taxon>
        <taxon>Pezizomycotina</taxon>
        <taxon>Dothideomycetes</taxon>
        <taxon>Dothideomycetidae</taxon>
        <taxon>Myriangiales</taxon>
        <taxon>Myriangiaceae</taxon>
        <taxon>Myriangium</taxon>
    </lineage>
</organism>
<proteinExistence type="predicted"/>
<evidence type="ECO:0000313" key="3">
    <source>
        <dbReference type="Proteomes" id="UP000799439"/>
    </source>
</evidence>
<name>A0A9P4MHP7_9PEZI</name>
<dbReference type="AlphaFoldDB" id="A0A9P4MHP7"/>
<feature type="region of interest" description="Disordered" evidence="1">
    <location>
        <begin position="104"/>
        <end position="167"/>
    </location>
</feature>
<gene>
    <name evidence="2" type="ORF">K461DRAFT_139711</name>
</gene>
<dbReference type="EMBL" id="ML996085">
    <property type="protein sequence ID" value="KAF2153388.1"/>
    <property type="molecule type" value="Genomic_DNA"/>
</dbReference>
<dbReference type="PANTHER" id="PTHR42089:SF1">
    <property type="entry name" value="YALI0F09427P"/>
    <property type="match status" value="1"/>
</dbReference>
<protein>
    <submittedName>
        <fullName evidence="2">Uncharacterized protein</fullName>
    </submittedName>
</protein>
<dbReference type="PANTHER" id="PTHR42089">
    <property type="entry name" value="YALI0F09427P"/>
    <property type="match status" value="1"/>
</dbReference>
<accession>A0A9P4MHP7</accession>
<feature type="compositionally biased region" description="Basic and acidic residues" evidence="1">
    <location>
        <begin position="114"/>
        <end position="136"/>
    </location>
</feature>
<reference evidence="2" key="1">
    <citation type="journal article" date="2020" name="Stud. Mycol.">
        <title>101 Dothideomycetes genomes: a test case for predicting lifestyles and emergence of pathogens.</title>
        <authorList>
            <person name="Haridas S."/>
            <person name="Albert R."/>
            <person name="Binder M."/>
            <person name="Bloem J."/>
            <person name="Labutti K."/>
            <person name="Salamov A."/>
            <person name="Andreopoulos B."/>
            <person name="Baker S."/>
            <person name="Barry K."/>
            <person name="Bills G."/>
            <person name="Bluhm B."/>
            <person name="Cannon C."/>
            <person name="Castanera R."/>
            <person name="Culley D."/>
            <person name="Daum C."/>
            <person name="Ezra D."/>
            <person name="Gonzalez J."/>
            <person name="Henrissat B."/>
            <person name="Kuo A."/>
            <person name="Liang C."/>
            <person name="Lipzen A."/>
            <person name="Lutzoni F."/>
            <person name="Magnuson J."/>
            <person name="Mondo S."/>
            <person name="Nolan M."/>
            <person name="Ohm R."/>
            <person name="Pangilinan J."/>
            <person name="Park H.-J."/>
            <person name="Ramirez L."/>
            <person name="Alfaro M."/>
            <person name="Sun H."/>
            <person name="Tritt A."/>
            <person name="Yoshinaga Y."/>
            <person name="Zwiers L.-H."/>
            <person name="Turgeon B."/>
            <person name="Goodwin S."/>
            <person name="Spatafora J."/>
            <person name="Crous P."/>
            <person name="Grigoriev I."/>
        </authorList>
    </citation>
    <scope>NUCLEOTIDE SEQUENCE</scope>
    <source>
        <strain evidence="2">CBS 260.36</strain>
    </source>
</reference>
<dbReference type="OrthoDB" id="5344687at2759"/>
<sequence length="167" mass="18555">MHESPSHLLAQTPLTVSPFITLPVPPTLPHNYTTLPSTLPASVLSTTDSDQKPAYVLSAQGFSAHPSAIKAQNLALLGQLSTAGPEAQRKVEEWERDIGERELREKRRRAPGWLDREEKILRPEQREERRQAEQPKVDLLGDEDTGEGKEVGGKRDEVGELMDKAFG</sequence>
<evidence type="ECO:0000313" key="2">
    <source>
        <dbReference type="EMBL" id="KAF2153388.1"/>
    </source>
</evidence>
<evidence type="ECO:0000256" key="1">
    <source>
        <dbReference type="SAM" id="MobiDB-lite"/>
    </source>
</evidence>
<comment type="caution">
    <text evidence="2">The sequence shown here is derived from an EMBL/GenBank/DDBJ whole genome shotgun (WGS) entry which is preliminary data.</text>
</comment>